<protein>
    <submittedName>
        <fullName evidence="1">U-box domain-containing protein</fullName>
    </submittedName>
</protein>
<dbReference type="OrthoDB" id="7537227at2759"/>
<reference evidence="1" key="1">
    <citation type="submission" date="2022-05" db="EMBL/GenBank/DDBJ databases">
        <title>The Musa troglodytarum L. genome provides insights into the mechanism of non-climacteric behaviour and enrichment of carotenoids.</title>
        <authorList>
            <person name="Wang J."/>
        </authorList>
    </citation>
    <scope>NUCLEOTIDE SEQUENCE</scope>
    <source>
        <tissue evidence="1">Leaf</tissue>
    </source>
</reference>
<organism evidence="1 2">
    <name type="scientific">Musa troglodytarum</name>
    <name type="common">fe'i banana</name>
    <dbReference type="NCBI Taxonomy" id="320322"/>
    <lineage>
        <taxon>Eukaryota</taxon>
        <taxon>Viridiplantae</taxon>
        <taxon>Streptophyta</taxon>
        <taxon>Embryophyta</taxon>
        <taxon>Tracheophyta</taxon>
        <taxon>Spermatophyta</taxon>
        <taxon>Magnoliopsida</taxon>
        <taxon>Liliopsida</taxon>
        <taxon>Zingiberales</taxon>
        <taxon>Musaceae</taxon>
        <taxon>Musa</taxon>
    </lineage>
</organism>
<gene>
    <name evidence="1" type="ORF">MUK42_28460</name>
</gene>
<name>A0A9E7JNW4_9LILI</name>
<dbReference type="EMBL" id="CP097504">
    <property type="protein sequence ID" value="URD88005.1"/>
    <property type="molecule type" value="Genomic_DNA"/>
</dbReference>
<proteinExistence type="predicted"/>
<dbReference type="AlphaFoldDB" id="A0A9E7JNW4"/>
<evidence type="ECO:0000313" key="1">
    <source>
        <dbReference type="EMBL" id="URD88005.1"/>
    </source>
</evidence>
<accession>A0A9E7JNW4</accession>
<sequence>MVVITYIAKCNESVKVFQRMDDLSALMDLVVGVKGRARKNIVTVLLNLVKNNGDKTVRDVKEVDGAKATVMALVDDNSKVSTRGKSKVKMLSRVLKSGWGSQL</sequence>
<evidence type="ECO:0000313" key="2">
    <source>
        <dbReference type="Proteomes" id="UP001055439"/>
    </source>
</evidence>
<keyword evidence="2" id="KW-1185">Reference proteome</keyword>
<dbReference type="Proteomes" id="UP001055439">
    <property type="component" value="Chromosome 2"/>
</dbReference>